<keyword evidence="1" id="KW-0812">Transmembrane</keyword>
<organism evidence="2 3">
    <name type="scientific">Streptomyces antimicrobicus</name>
    <dbReference type="NCBI Taxonomy" id="2883108"/>
    <lineage>
        <taxon>Bacteria</taxon>
        <taxon>Bacillati</taxon>
        <taxon>Actinomycetota</taxon>
        <taxon>Actinomycetes</taxon>
        <taxon>Kitasatosporales</taxon>
        <taxon>Streptomycetaceae</taxon>
        <taxon>Streptomyces</taxon>
    </lineage>
</organism>
<reference evidence="2 3" key="1">
    <citation type="submission" date="2021-10" db="EMBL/GenBank/DDBJ databases">
        <title>Streptomyces sp. strain SMC 277, a novel streptomycete isolated from soil.</title>
        <authorList>
            <person name="Chanama M."/>
        </authorList>
    </citation>
    <scope>NUCLEOTIDE SEQUENCE [LARGE SCALE GENOMIC DNA]</scope>
    <source>
        <strain evidence="2 3">SMC 277</strain>
    </source>
</reference>
<comment type="caution">
    <text evidence="2">The sequence shown here is derived from an EMBL/GenBank/DDBJ whole genome shotgun (WGS) entry which is preliminary data.</text>
</comment>
<sequence>MSGAERTAGWLAAAGALAYGLPHAWWGLGIMYGYPGSPDTIPDVAWQRAVGFWGMGLASVGAAFFALALFQPWGRLFPRWLLLVPAWPAGLALGLWGLGYGYLRFFIATGRVEPSAEVAKATSLWNYYWYPVFLIWGVSLVVSAWYLQRRPRAPRTD</sequence>
<evidence type="ECO:0000256" key="1">
    <source>
        <dbReference type="SAM" id="Phobius"/>
    </source>
</evidence>
<proteinExistence type="predicted"/>
<keyword evidence="1" id="KW-1133">Transmembrane helix</keyword>
<feature type="transmembrane region" description="Helical" evidence="1">
    <location>
        <begin position="127"/>
        <end position="147"/>
    </location>
</feature>
<dbReference type="Proteomes" id="UP001199054">
    <property type="component" value="Unassembled WGS sequence"/>
</dbReference>
<feature type="transmembrane region" description="Helical" evidence="1">
    <location>
        <begin position="82"/>
        <end position="107"/>
    </location>
</feature>
<dbReference type="EMBL" id="JAJAUY010000111">
    <property type="protein sequence ID" value="MCB5182198.1"/>
    <property type="molecule type" value="Genomic_DNA"/>
</dbReference>
<feature type="transmembrane region" description="Helical" evidence="1">
    <location>
        <begin position="52"/>
        <end position="70"/>
    </location>
</feature>
<feature type="transmembrane region" description="Helical" evidence="1">
    <location>
        <begin position="7"/>
        <end position="32"/>
    </location>
</feature>
<protein>
    <submittedName>
        <fullName evidence="2">DUF3995 domain-containing protein</fullName>
    </submittedName>
</protein>
<keyword evidence="1" id="KW-0472">Membrane</keyword>
<evidence type="ECO:0000313" key="2">
    <source>
        <dbReference type="EMBL" id="MCB5182198.1"/>
    </source>
</evidence>
<gene>
    <name evidence="2" type="ORF">LG632_22795</name>
</gene>
<accession>A0ABS8BCE0</accession>
<evidence type="ECO:0000313" key="3">
    <source>
        <dbReference type="Proteomes" id="UP001199054"/>
    </source>
</evidence>
<name>A0ABS8BCE0_9ACTN</name>
<dbReference type="RefSeq" id="WP_226729291.1">
    <property type="nucleotide sequence ID" value="NZ_JAJAUY010000111.1"/>
</dbReference>
<keyword evidence="3" id="KW-1185">Reference proteome</keyword>